<proteinExistence type="predicted"/>
<accession>A0A231GWX3</accession>
<protein>
    <submittedName>
        <fullName evidence="1">Uncharacterized protein</fullName>
    </submittedName>
</protein>
<name>A0A231GWX3_9NOCA</name>
<evidence type="ECO:0000313" key="2">
    <source>
        <dbReference type="Proteomes" id="UP000215506"/>
    </source>
</evidence>
<sequence length="108" mass="12021">MGNWIFCRMSFAARTSVPNTLGHRHSRRFDAGLDPVCVGGLGQNGRMGTLWLETDEGRLVRANLIAECRVEKIVKAESRLPDEFTIKAQMIYLAGNRYGDVDLSPASH</sequence>
<organism evidence="1 2">
    <name type="scientific">Nocardia cerradoensis</name>
    <dbReference type="NCBI Taxonomy" id="85688"/>
    <lineage>
        <taxon>Bacteria</taxon>
        <taxon>Bacillati</taxon>
        <taxon>Actinomycetota</taxon>
        <taxon>Actinomycetes</taxon>
        <taxon>Mycobacteriales</taxon>
        <taxon>Nocardiaceae</taxon>
        <taxon>Nocardia</taxon>
    </lineage>
</organism>
<dbReference type="EMBL" id="NGAF01000023">
    <property type="protein sequence ID" value="OXR41096.1"/>
    <property type="molecule type" value="Genomic_DNA"/>
</dbReference>
<dbReference type="Proteomes" id="UP000215506">
    <property type="component" value="Unassembled WGS sequence"/>
</dbReference>
<dbReference type="AlphaFoldDB" id="A0A231GWX3"/>
<reference evidence="1 2" key="1">
    <citation type="submission" date="2017-07" db="EMBL/GenBank/DDBJ databases">
        <title>First draft Genome Sequence of Nocardia cerradoensis isolated from human infection.</title>
        <authorList>
            <person name="Carrasco G."/>
        </authorList>
    </citation>
    <scope>NUCLEOTIDE SEQUENCE [LARGE SCALE GENOMIC DNA]</scope>
    <source>
        <strain evidence="1 2">CNM20130759</strain>
    </source>
</reference>
<gene>
    <name evidence="1" type="ORF">B7C42_06866</name>
</gene>
<evidence type="ECO:0000313" key="1">
    <source>
        <dbReference type="EMBL" id="OXR41096.1"/>
    </source>
</evidence>
<comment type="caution">
    <text evidence="1">The sequence shown here is derived from an EMBL/GenBank/DDBJ whole genome shotgun (WGS) entry which is preliminary data.</text>
</comment>
<keyword evidence="2" id="KW-1185">Reference proteome</keyword>